<comment type="subcellular location">
    <subcellularLocation>
        <location evidence="1">Cell inner membrane</location>
        <topology evidence="1">Single-pass membrane protein</topology>
        <orientation evidence="1">Periplasmic side</orientation>
    </subcellularLocation>
</comment>
<proteinExistence type="inferred from homology"/>
<evidence type="ECO:0000256" key="3">
    <source>
        <dbReference type="ARBA" id="ARBA00022448"/>
    </source>
</evidence>
<keyword evidence="6 11" id="KW-0812">Transmembrane</keyword>
<feature type="region of interest" description="Disordered" evidence="10">
    <location>
        <begin position="113"/>
        <end position="157"/>
    </location>
</feature>
<evidence type="ECO:0000256" key="1">
    <source>
        <dbReference type="ARBA" id="ARBA00004383"/>
    </source>
</evidence>
<dbReference type="InterPro" id="IPR006260">
    <property type="entry name" value="TonB/TolA_C"/>
</dbReference>
<evidence type="ECO:0000256" key="9">
    <source>
        <dbReference type="ARBA" id="ARBA00023136"/>
    </source>
</evidence>
<sequence>MIVDIPSLYRLKKYRIWLFNTILVCAIHFFIITFIIKKTVTVIPQASTAVVVNFSDPPQSIISIEELPLGPPQVITQDSQILDADNQPEILETPQLEESPIVENAEIIVKAKAEKKPLSKQQPQVKKQPDNNKKAKNPSDIESTATGQTVTAPSNGNDQQIAAEYNSEGNSKTVITSWQALLRGHLGRYKRYPENALKQKIEGKPIVSVEIDKLGTVLKVTLKKSSQHQALDQEAINTLYRASPLPKPPEEIIRQKTTLRFSLPIDFEIEKKTHR</sequence>
<dbReference type="AlphaFoldDB" id="A0A4R3Y847"/>
<dbReference type="PANTHER" id="PTHR33446">
    <property type="entry name" value="PROTEIN TONB-RELATED"/>
    <property type="match status" value="1"/>
</dbReference>
<keyword evidence="3" id="KW-0813">Transport</keyword>
<keyword evidence="9 11" id="KW-0472">Membrane</keyword>
<evidence type="ECO:0000313" key="14">
    <source>
        <dbReference type="EMBL" id="TNG91784.1"/>
    </source>
</evidence>
<dbReference type="EMBL" id="SMCP01000004">
    <property type="protein sequence ID" value="TCV88020.1"/>
    <property type="molecule type" value="Genomic_DNA"/>
</dbReference>
<keyword evidence="5" id="KW-0997">Cell inner membrane</keyword>
<dbReference type="RefSeq" id="WP_132966374.1">
    <property type="nucleotide sequence ID" value="NZ_LEKL01000009.1"/>
</dbReference>
<gene>
    <name evidence="13" type="ORF">EDC16_104210</name>
    <name evidence="14" type="ORF">FHQ21_06550</name>
</gene>
<name>A0A4R3Y847_9PAST</name>
<organism evidence="13 15">
    <name type="scientific">Testudinibacter aquarius</name>
    <dbReference type="NCBI Taxonomy" id="1524974"/>
    <lineage>
        <taxon>Bacteria</taxon>
        <taxon>Pseudomonadati</taxon>
        <taxon>Pseudomonadota</taxon>
        <taxon>Gammaproteobacteria</taxon>
        <taxon>Pasteurellales</taxon>
        <taxon>Pasteurellaceae</taxon>
        <taxon>Testudinibacter</taxon>
    </lineage>
</organism>
<evidence type="ECO:0000313" key="13">
    <source>
        <dbReference type="EMBL" id="TCV88020.1"/>
    </source>
</evidence>
<dbReference type="GO" id="GO:0098797">
    <property type="term" value="C:plasma membrane protein complex"/>
    <property type="evidence" value="ECO:0007669"/>
    <property type="project" value="TreeGrafter"/>
</dbReference>
<keyword evidence="8 11" id="KW-1133">Transmembrane helix</keyword>
<dbReference type="NCBIfam" id="TIGR01352">
    <property type="entry name" value="tonB_Cterm"/>
    <property type="match status" value="1"/>
</dbReference>
<evidence type="ECO:0000256" key="10">
    <source>
        <dbReference type="SAM" id="MobiDB-lite"/>
    </source>
</evidence>
<dbReference type="Proteomes" id="UP000305526">
    <property type="component" value="Unassembled WGS sequence"/>
</dbReference>
<dbReference type="Pfam" id="PF03544">
    <property type="entry name" value="TonB_C"/>
    <property type="match status" value="1"/>
</dbReference>
<evidence type="ECO:0000256" key="11">
    <source>
        <dbReference type="SAM" id="Phobius"/>
    </source>
</evidence>
<dbReference type="InterPro" id="IPR051045">
    <property type="entry name" value="TonB-dependent_transducer"/>
</dbReference>
<dbReference type="Gene3D" id="3.30.1150.10">
    <property type="match status" value="1"/>
</dbReference>
<evidence type="ECO:0000256" key="5">
    <source>
        <dbReference type="ARBA" id="ARBA00022519"/>
    </source>
</evidence>
<evidence type="ECO:0000256" key="4">
    <source>
        <dbReference type="ARBA" id="ARBA00022475"/>
    </source>
</evidence>
<comment type="similarity">
    <text evidence="2">Belongs to the TonB family.</text>
</comment>
<keyword evidence="16" id="KW-1185">Reference proteome</keyword>
<evidence type="ECO:0000313" key="16">
    <source>
        <dbReference type="Proteomes" id="UP000305526"/>
    </source>
</evidence>
<accession>A0A4R3Y847</accession>
<dbReference type="GO" id="GO:0015031">
    <property type="term" value="P:protein transport"/>
    <property type="evidence" value="ECO:0007669"/>
    <property type="project" value="UniProtKB-KW"/>
</dbReference>
<reference evidence="13 15" key="1">
    <citation type="submission" date="2019-03" db="EMBL/GenBank/DDBJ databases">
        <title>Genomic Encyclopedia of Type Strains, Phase IV (KMG-IV): sequencing the most valuable type-strain genomes for metagenomic binning, comparative biology and taxonomic classification.</title>
        <authorList>
            <person name="Goeker M."/>
        </authorList>
    </citation>
    <scope>NUCLEOTIDE SEQUENCE [LARGE SCALE GENOMIC DNA]</scope>
    <source>
        <strain evidence="13 15">DSM 28140</strain>
    </source>
</reference>
<dbReference type="GO" id="GO:0031992">
    <property type="term" value="F:energy transducer activity"/>
    <property type="evidence" value="ECO:0007669"/>
    <property type="project" value="TreeGrafter"/>
</dbReference>
<dbReference type="GO" id="GO:0055085">
    <property type="term" value="P:transmembrane transport"/>
    <property type="evidence" value="ECO:0007669"/>
    <property type="project" value="InterPro"/>
</dbReference>
<evidence type="ECO:0000256" key="8">
    <source>
        <dbReference type="ARBA" id="ARBA00022989"/>
    </source>
</evidence>
<reference evidence="14 16" key="2">
    <citation type="submission" date="2019-05" db="EMBL/GenBank/DDBJ databases">
        <title>Pasteurellaceae isolates from reptiles.</title>
        <authorList>
            <person name="Bojesen A.M."/>
            <person name="Lund E."/>
        </authorList>
    </citation>
    <scope>NUCLEOTIDE SEQUENCE [LARGE SCALE GENOMIC DNA]</scope>
    <source>
        <strain evidence="14 16">ELNT2x</strain>
    </source>
</reference>
<feature type="compositionally biased region" description="Basic and acidic residues" evidence="10">
    <location>
        <begin position="127"/>
        <end position="139"/>
    </location>
</feature>
<dbReference type="Proteomes" id="UP000294619">
    <property type="component" value="Unassembled WGS sequence"/>
</dbReference>
<evidence type="ECO:0000256" key="2">
    <source>
        <dbReference type="ARBA" id="ARBA00006555"/>
    </source>
</evidence>
<evidence type="ECO:0000256" key="6">
    <source>
        <dbReference type="ARBA" id="ARBA00022692"/>
    </source>
</evidence>
<feature type="compositionally biased region" description="Polar residues" evidence="10">
    <location>
        <begin position="140"/>
        <end position="157"/>
    </location>
</feature>
<protein>
    <submittedName>
        <fullName evidence="14">Energy transducer TonB</fullName>
    </submittedName>
    <submittedName>
        <fullName evidence="13">Protein TonB</fullName>
    </submittedName>
</protein>
<keyword evidence="7" id="KW-0653">Protein transport</keyword>
<dbReference type="SUPFAM" id="SSF74653">
    <property type="entry name" value="TolA/TonB C-terminal domain"/>
    <property type="match status" value="1"/>
</dbReference>
<dbReference type="EMBL" id="VDGV01000047">
    <property type="protein sequence ID" value="TNG91784.1"/>
    <property type="molecule type" value="Genomic_DNA"/>
</dbReference>
<keyword evidence="4" id="KW-1003">Cell membrane</keyword>
<evidence type="ECO:0000259" key="12">
    <source>
        <dbReference type="PROSITE" id="PS52015"/>
    </source>
</evidence>
<dbReference type="PANTHER" id="PTHR33446:SF2">
    <property type="entry name" value="PROTEIN TONB"/>
    <property type="match status" value="1"/>
</dbReference>
<evidence type="ECO:0000313" key="15">
    <source>
        <dbReference type="Proteomes" id="UP000294619"/>
    </source>
</evidence>
<evidence type="ECO:0000256" key="7">
    <source>
        <dbReference type="ARBA" id="ARBA00022927"/>
    </source>
</evidence>
<dbReference type="InterPro" id="IPR037682">
    <property type="entry name" value="TonB_C"/>
</dbReference>
<comment type="caution">
    <text evidence="13">The sequence shown here is derived from an EMBL/GenBank/DDBJ whole genome shotgun (WGS) entry which is preliminary data.</text>
</comment>
<dbReference type="PROSITE" id="PS52015">
    <property type="entry name" value="TONB_CTD"/>
    <property type="match status" value="1"/>
</dbReference>
<feature type="transmembrane region" description="Helical" evidence="11">
    <location>
        <begin position="16"/>
        <end position="36"/>
    </location>
</feature>
<feature type="domain" description="TonB C-terminal" evidence="12">
    <location>
        <begin position="177"/>
        <end position="275"/>
    </location>
</feature>